<evidence type="ECO:0000313" key="2">
    <source>
        <dbReference type="Proteomes" id="UP001472866"/>
    </source>
</evidence>
<name>A0AAX4P0R8_9CHLO</name>
<protein>
    <submittedName>
        <fullName evidence="1">Phosphoenolpyruvate carboxylase</fullName>
    </submittedName>
</protein>
<dbReference type="EMBL" id="CP151502">
    <property type="protein sequence ID" value="WZN59514.1"/>
    <property type="molecule type" value="Genomic_DNA"/>
</dbReference>
<evidence type="ECO:0000313" key="1">
    <source>
        <dbReference type="EMBL" id="WZN59514.1"/>
    </source>
</evidence>
<dbReference type="PANTHER" id="PTHR30523">
    <property type="entry name" value="PHOSPHOENOLPYRUVATE CARBOXYLASE"/>
    <property type="match status" value="1"/>
</dbReference>
<organism evidence="1 2">
    <name type="scientific">Chloropicon roscoffensis</name>
    <dbReference type="NCBI Taxonomy" id="1461544"/>
    <lineage>
        <taxon>Eukaryota</taxon>
        <taxon>Viridiplantae</taxon>
        <taxon>Chlorophyta</taxon>
        <taxon>Chloropicophyceae</taxon>
        <taxon>Chloropicales</taxon>
        <taxon>Chloropicaceae</taxon>
        <taxon>Chloropicon</taxon>
    </lineage>
</organism>
<dbReference type="Pfam" id="PF00311">
    <property type="entry name" value="PEPcase"/>
    <property type="match status" value="1"/>
</dbReference>
<dbReference type="InterPro" id="IPR021135">
    <property type="entry name" value="PEP_COase"/>
</dbReference>
<dbReference type="Proteomes" id="UP001472866">
    <property type="component" value="Chromosome 02"/>
</dbReference>
<dbReference type="PANTHER" id="PTHR30523:SF6">
    <property type="entry name" value="PHOSPHOENOLPYRUVATE CARBOXYLASE"/>
    <property type="match status" value="1"/>
</dbReference>
<accession>A0AAX4P0R8</accession>
<dbReference type="GO" id="GO:0015977">
    <property type="term" value="P:carbon fixation"/>
    <property type="evidence" value="ECO:0007669"/>
    <property type="project" value="InterPro"/>
</dbReference>
<keyword evidence="2" id="KW-1185">Reference proteome</keyword>
<dbReference type="AlphaFoldDB" id="A0AAX4P0R8"/>
<gene>
    <name evidence="1" type="ORF">HKI87_02g10400</name>
</gene>
<proteinExistence type="predicted"/>
<dbReference type="InterPro" id="IPR015813">
    <property type="entry name" value="Pyrv/PenolPyrv_kinase-like_dom"/>
</dbReference>
<dbReference type="GO" id="GO:0006099">
    <property type="term" value="P:tricarboxylic acid cycle"/>
    <property type="evidence" value="ECO:0007669"/>
    <property type="project" value="InterPro"/>
</dbReference>
<dbReference type="GO" id="GO:0008964">
    <property type="term" value="F:phosphoenolpyruvate carboxylase activity"/>
    <property type="evidence" value="ECO:0007669"/>
    <property type="project" value="InterPro"/>
</dbReference>
<reference evidence="1 2" key="1">
    <citation type="submission" date="2024-03" db="EMBL/GenBank/DDBJ databases">
        <title>Complete genome sequence of the green alga Chloropicon roscoffensis RCC1871.</title>
        <authorList>
            <person name="Lemieux C."/>
            <person name="Pombert J.-F."/>
            <person name="Otis C."/>
            <person name="Turmel M."/>
        </authorList>
    </citation>
    <scope>NUCLEOTIDE SEQUENCE [LARGE SCALE GENOMIC DNA]</scope>
    <source>
        <strain evidence="1 2">RCC1871</strain>
    </source>
</reference>
<dbReference type="GO" id="GO:0005829">
    <property type="term" value="C:cytosol"/>
    <property type="evidence" value="ECO:0007669"/>
    <property type="project" value="TreeGrafter"/>
</dbReference>
<sequence length="87" mass="9953">MNEITTFLGLGSYKDWDEDKKVKFLLSELESKRPLLPRTRKYTEEARECLNTFKIISEMPRSSLGNYVISMATSASDVLSVLHVIPL</sequence>
<dbReference type="SUPFAM" id="SSF51621">
    <property type="entry name" value="Phosphoenolpyruvate/pyruvate domain"/>
    <property type="match status" value="1"/>
</dbReference>